<evidence type="ECO:0000313" key="11">
    <source>
        <dbReference type="Proteomes" id="UP000198943"/>
    </source>
</evidence>
<evidence type="ECO:0000259" key="9">
    <source>
        <dbReference type="Pfam" id="PF16916"/>
    </source>
</evidence>
<feature type="transmembrane region" description="Helical" evidence="7">
    <location>
        <begin position="164"/>
        <end position="183"/>
    </location>
</feature>
<dbReference type="InterPro" id="IPR002524">
    <property type="entry name" value="Cation_efflux"/>
</dbReference>
<dbReference type="GO" id="GO:0016020">
    <property type="term" value="C:membrane"/>
    <property type="evidence" value="ECO:0007669"/>
    <property type="project" value="UniProtKB-SubCell"/>
</dbReference>
<evidence type="ECO:0000256" key="3">
    <source>
        <dbReference type="ARBA" id="ARBA00022448"/>
    </source>
</evidence>
<dbReference type="FunFam" id="1.20.1510.10:FF:000006">
    <property type="entry name" value="Divalent cation efflux transporter"/>
    <property type="match status" value="1"/>
</dbReference>
<dbReference type="SUPFAM" id="SSF161111">
    <property type="entry name" value="Cation efflux protein transmembrane domain-like"/>
    <property type="match status" value="1"/>
</dbReference>
<feature type="domain" description="Cation efflux protein cytoplasmic" evidence="9">
    <location>
        <begin position="219"/>
        <end position="295"/>
    </location>
</feature>
<keyword evidence="6 7" id="KW-0472">Membrane</keyword>
<dbReference type="InterPro" id="IPR058533">
    <property type="entry name" value="Cation_efflux_TM"/>
</dbReference>
<evidence type="ECO:0000256" key="7">
    <source>
        <dbReference type="SAM" id="Phobius"/>
    </source>
</evidence>
<dbReference type="InterPro" id="IPR036837">
    <property type="entry name" value="Cation_efflux_CTD_sf"/>
</dbReference>
<evidence type="ECO:0000256" key="4">
    <source>
        <dbReference type="ARBA" id="ARBA00022692"/>
    </source>
</evidence>
<dbReference type="NCBIfam" id="TIGR01297">
    <property type="entry name" value="CDF"/>
    <property type="match status" value="1"/>
</dbReference>
<dbReference type="InterPro" id="IPR050291">
    <property type="entry name" value="CDF_Transporter"/>
</dbReference>
<evidence type="ECO:0000256" key="1">
    <source>
        <dbReference type="ARBA" id="ARBA00004141"/>
    </source>
</evidence>
<feature type="transmembrane region" description="Helical" evidence="7">
    <location>
        <begin position="86"/>
        <end position="107"/>
    </location>
</feature>
<dbReference type="AlphaFoldDB" id="A0A1G6IXZ7"/>
<protein>
    <submittedName>
        <fullName evidence="10">Cation diffusion facilitator family transporter</fullName>
    </submittedName>
</protein>
<feature type="domain" description="Cation efflux protein transmembrane" evidence="8">
    <location>
        <begin position="19"/>
        <end position="211"/>
    </location>
</feature>
<gene>
    <name evidence="10" type="ORF">SAMN04487864_102266</name>
</gene>
<sequence length="309" mass="34008">MNSLHVTSNREKIAMRISWYSIAVNVFLSLGKFIAGIFGHSAAMVSDAIHSASDVFATFIVMAGIKISGRASDDDHQYGHERLECVASILLSVILALTGLAIGYAGIEKILNQDTESIAIPTFLPLAAAIISIVVKEAMYWYTRHYALMLESDALMADAWHHRSDSLSSVGSFIGILGARMGYPILDPIASVVICLMILQAGYEIFMGAIDKMVDKACSKEEEDAMRAKVAEVPGVNHIDLLRTRQFGSRIFVDVEVSADDNLTLLQSHQIAESIHHSIEKDFPNVKHCMVHINPLSEVSHECYGEHRH</sequence>
<reference evidence="11" key="1">
    <citation type="submission" date="2016-10" db="EMBL/GenBank/DDBJ databases">
        <authorList>
            <person name="Varghese N."/>
            <person name="Submissions S."/>
        </authorList>
    </citation>
    <scope>NUCLEOTIDE SEQUENCE [LARGE SCALE GENOMIC DNA]</scope>
    <source>
        <strain evidence="11">DSM 11005</strain>
    </source>
</reference>
<evidence type="ECO:0000313" key="10">
    <source>
        <dbReference type="EMBL" id="SDC11367.1"/>
    </source>
</evidence>
<dbReference type="Gene3D" id="3.30.70.1350">
    <property type="entry name" value="Cation efflux protein, cytoplasmic domain"/>
    <property type="match status" value="1"/>
</dbReference>
<keyword evidence="4 7" id="KW-0812">Transmembrane</keyword>
<name>A0A1G6IXZ7_9FIRM</name>
<keyword evidence="5 7" id="KW-1133">Transmembrane helix</keyword>
<comment type="subcellular location">
    <subcellularLocation>
        <location evidence="1">Membrane</location>
        <topology evidence="1">Multi-pass membrane protein</topology>
    </subcellularLocation>
</comment>
<dbReference type="InterPro" id="IPR027470">
    <property type="entry name" value="Cation_efflux_CTD"/>
</dbReference>
<organism evidence="10 11">
    <name type="scientific">Succiniclasticum ruminis</name>
    <dbReference type="NCBI Taxonomy" id="40841"/>
    <lineage>
        <taxon>Bacteria</taxon>
        <taxon>Bacillati</taxon>
        <taxon>Bacillota</taxon>
        <taxon>Negativicutes</taxon>
        <taxon>Acidaminococcales</taxon>
        <taxon>Acidaminococcaceae</taxon>
        <taxon>Succiniclasticum</taxon>
    </lineage>
</organism>
<dbReference type="PANTHER" id="PTHR43840:SF15">
    <property type="entry name" value="MITOCHONDRIAL METAL TRANSPORTER 1-RELATED"/>
    <property type="match status" value="1"/>
</dbReference>
<keyword evidence="11" id="KW-1185">Reference proteome</keyword>
<evidence type="ECO:0000256" key="5">
    <source>
        <dbReference type="ARBA" id="ARBA00022989"/>
    </source>
</evidence>
<feature type="transmembrane region" description="Helical" evidence="7">
    <location>
        <begin position="119"/>
        <end position="143"/>
    </location>
</feature>
<evidence type="ECO:0000256" key="6">
    <source>
        <dbReference type="ARBA" id="ARBA00023136"/>
    </source>
</evidence>
<dbReference type="InterPro" id="IPR027469">
    <property type="entry name" value="Cation_efflux_TMD_sf"/>
</dbReference>
<dbReference type="OrthoDB" id="9806522at2"/>
<comment type="similarity">
    <text evidence="2">Belongs to the cation diffusion facilitator (CDF) transporter (TC 2.A.4) family.</text>
</comment>
<evidence type="ECO:0000256" key="2">
    <source>
        <dbReference type="ARBA" id="ARBA00008114"/>
    </source>
</evidence>
<dbReference type="Gene3D" id="1.20.1510.10">
    <property type="entry name" value="Cation efflux protein transmembrane domain"/>
    <property type="match status" value="1"/>
</dbReference>
<dbReference type="EMBL" id="FMYW01000002">
    <property type="protein sequence ID" value="SDC11367.1"/>
    <property type="molecule type" value="Genomic_DNA"/>
</dbReference>
<feature type="transmembrane region" description="Helical" evidence="7">
    <location>
        <begin position="20"/>
        <end position="42"/>
    </location>
</feature>
<dbReference type="GO" id="GO:0008324">
    <property type="term" value="F:monoatomic cation transmembrane transporter activity"/>
    <property type="evidence" value="ECO:0007669"/>
    <property type="project" value="InterPro"/>
</dbReference>
<dbReference type="PANTHER" id="PTHR43840">
    <property type="entry name" value="MITOCHONDRIAL METAL TRANSPORTER 1-RELATED"/>
    <property type="match status" value="1"/>
</dbReference>
<dbReference type="Pfam" id="PF16916">
    <property type="entry name" value="ZT_dimer"/>
    <property type="match status" value="1"/>
</dbReference>
<dbReference type="Pfam" id="PF01545">
    <property type="entry name" value="Cation_efflux"/>
    <property type="match status" value="1"/>
</dbReference>
<dbReference type="Proteomes" id="UP000198943">
    <property type="component" value="Unassembled WGS sequence"/>
</dbReference>
<feature type="transmembrane region" description="Helical" evidence="7">
    <location>
        <begin position="48"/>
        <end position="65"/>
    </location>
</feature>
<keyword evidence="3" id="KW-0813">Transport</keyword>
<proteinExistence type="inferred from homology"/>
<evidence type="ECO:0000259" key="8">
    <source>
        <dbReference type="Pfam" id="PF01545"/>
    </source>
</evidence>
<dbReference type="RefSeq" id="WP_093729425.1">
    <property type="nucleotide sequence ID" value="NZ_FMYW01000002.1"/>
</dbReference>
<accession>A0A1G6IXZ7</accession>
<dbReference type="SUPFAM" id="SSF160240">
    <property type="entry name" value="Cation efflux protein cytoplasmic domain-like"/>
    <property type="match status" value="1"/>
</dbReference>
<feature type="transmembrane region" description="Helical" evidence="7">
    <location>
        <begin position="189"/>
        <end position="210"/>
    </location>
</feature>